<evidence type="ECO:0000313" key="2">
    <source>
        <dbReference type="EMBL" id="NGX98708.1"/>
    </source>
</evidence>
<evidence type="ECO:0000313" key="3">
    <source>
        <dbReference type="Proteomes" id="UP000480266"/>
    </source>
</evidence>
<protein>
    <recommendedName>
        <fullName evidence="1">Cation efflux protein cytoplasmic domain-containing protein</fullName>
    </recommendedName>
</protein>
<dbReference type="Proteomes" id="UP000480266">
    <property type="component" value="Unassembled WGS sequence"/>
</dbReference>
<keyword evidence="3" id="KW-1185">Reference proteome</keyword>
<feature type="domain" description="Cation efflux protein cytoplasmic" evidence="1">
    <location>
        <begin position="1"/>
        <end position="35"/>
    </location>
</feature>
<reference evidence="2" key="1">
    <citation type="submission" date="2020-02" db="EMBL/GenBank/DDBJ databases">
        <title>Draft genome sequence of Candidatus Afipia apatlaquensis IBT-C3, a potential strain for decolorization of textile dyes.</title>
        <authorList>
            <person name="Sanchez-Reyes A."/>
            <person name="Breton-Deval L."/>
            <person name="Mangelson H."/>
            <person name="Sanchez-Flores A."/>
        </authorList>
    </citation>
    <scope>NUCLEOTIDE SEQUENCE [LARGE SCALE GENOMIC DNA]</scope>
    <source>
        <strain evidence="2">IBT-C3</strain>
    </source>
</reference>
<name>A0A7C9VHX1_9BRAD</name>
<sequence length="37" mass="4226">PSMSVINVHEKVDEIERALRRAFPSVKRVISHAEPAR</sequence>
<organism evidence="2 3">
    <name type="scientific">Candidatus Afipia apatlaquensis</name>
    <dbReference type="NCBI Taxonomy" id="2712852"/>
    <lineage>
        <taxon>Bacteria</taxon>
        <taxon>Pseudomonadati</taxon>
        <taxon>Pseudomonadota</taxon>
        <taxon>Alphaproteobacteria</taxon>
        <taxon>Hyphomicrobiales</taxon>
        <taxon>Nitrobacteraceae</taxon>
        <taxon>Afipia</taxon>
    </lineage>
</organism>
<evidence type="ECO:0000259" key="1">
    <source>
        <dbReference type="Pfam" id="PF16916"/>
    </source>
</evidence>
<comment type="caution">
    <text evidence="2">The sequence shown here is derived from an EMBL/GenBank/DDBJ whole genome shotgun (WGS) entry which is preliminary data.</text>
</comment>
<dbReference type="SUPFAM" id="SSF160240">
    <property type="entry name" value="Cation efflux protein cytoplasmic domain-like"/>
    <property type="match status" value="1"/>
</dbReference>
<dbReference type="InterPro" id="IPR027470">
    <property type="entry name" value="Cation_efflux_CTD"/>
</dbReference>
<dbReference type="AlphaFoldDB" id="A0A7C9VHX1"/>
<dbReference type="Pfam" id="PF16916">
    <property type="entry name" value="ZT_dimer"/>
    <property type="match status" value="1"/>
</dbReference>
<accession>A0A7C9VHX1</accession>
<dbReference type="EMBL" id="JAAMRR010001373">
    <property type="protein sequence ID" value="NGX98708.1"/>
    <property type="molecule type" value="Genomic_DNA"/>
</dbReference>
<gene>
    <name evidence="2" type="ORF">G4V63_26930</name>
</gene>
<proteinExistence type="predicted"/>
<feature type="non-terminal residue" evidence="2">
    <location>
        <position position="1"/>
    </location>
</feature>
<dbReference type="Gene3D" id="3.30.70.1350">
    <property type="entry name" value="Cation efflux protein, cytoplasmic domain"/>
    <property type="match status" value="1"/>
</dbReference>
<dbReference type="InterPro" id="IPR036837">
    <property type="entry name" value="Cation_efflux_CTD_sf"/>
</dbReference>